<evidence type="ECO:0000313" key="2">
    <source>
        <dbReference type="EMBL" id="GAB0207126.1"/>
    </source>
</evidence>
<evidence type="ECO:0000313" key="1">
    <source>
        <dbReference type="EMBL" id="GAB0206332.1"/>
    </source>
</evidence>
<name>A0ABC9YBI5_GRUJA</name>
<keyword evidence="3" id="KW-1185">Reference proteome</keyword>
<comment type="caution">
    <text evidence="1">The sequence shown here is derived from an EMBL/GenBank/DDBJ whole genome shotgun (WGS) entry which is preliminary data.</text>
</comment>
<reference evidence="1 3" key="1">
    <citation type="submission" date="2024-06" db="EMBL/GenBank/DDBJ databases">
        <title>The draft genome of Grus japonensis, version 3.</title>
        <authorList>
            <person name="Nabeshima K."/>
            <person name="Suzuki S."/>
            <person name="Onuma M."/>
        </authorList>
    </citation>
    <scope>NUCLEOTIDE SEQUENCE [LARGE SCALE GENOMIC DNA]</scope>
    <source>
        <strain evidence="1 3">451A</strain>
    </source>
</reference>
<dbReference type="AlphaFoldDB" id="A0ABC9YBI5"/>
<dbReference type="Proteomes" id="UP001623348">
    <property type="component" value="Unassembled WGS sequence"/>
</dbReference>
<dbReference type="EMBL" id="BAAFJT010000055">
    <property type="protein sequence ID" value="GAB0206332.1"/>
    <property type="molecule type" value="Genomic_DNA"/>
</dbReference>
<protein>
    <submittedName>
        <fullName evidence="1">Uncharacterized protein</fullName>
    </submittedName>
</protein>
<organism evidence="1 3">
    <name type="scientific">Grus japonensis</name>
    <name type="common">Japanese crane</name>
    <name type="synonym">Red-crowned crane</name>
    <dbReference type="NCBI Taxonomy" id="30415"/>
    <lineage>
        <taxon>Eukaryota</taxon>
        <taxon>Metazoa</taxon>
        <taxon>Chordata</taxon>
        <taxon>Craniata</taxon>
        <taxon>Vertebrata</taxon>
        <taxon>Euteleostomi</taxon>
        <taxon>Archelosauria</taxon>
        <taxon>Archosauria</taxon>
        <taxon>Dinosauria</taxon>
        <taxon>Saurischia</taxon>
        <taxon>Theropoda</taxon>
        <taxon>Coelurosauria</taxon>
        <taxon>Aves</taxon>
        <taxon>Neognathae</taxon>
        <taxon>Neoaves</taxon>
        <taxon>Gruiformes</taxon>
        <taxon>Gruidae</taxon>
        <taxon>Grus</taxon>
    </lineage>
</organism>
<proteinExistence type="predicted"/>
<accession>A0ABC9YBI5</accession>
<evidence type="ECO:0000313" key="3">
    <source>
        <dbReference type="Proteomes" id="UP001623348"/>
    </source>
</evidence>
<dbReference type="EMBL" id="BAAFJT010000167">
    <property type="protein sequence ID" value="GAB0207126.1"/>
    <property type="molecule type" value="Genomic_DNA"/>
</dbReference>
<sequence>MKTMVTQVVPLKPMEVHGGADIHPAACGGPHAGADGCALKEAAAGGEPTLEQAPGRNCSPWSKVHAGAGFLAGPVTLWGPYVGAVHEELQPIERTHNGGL</sequence>
<gene>
    <name evidence="1" type="ORF">GRJ2_003098800</name>
    <name evidence="2" type="ORF">GRJ2_003178200</name>
</gene>